<accession>A0ABP9ELG6</accession>
<sequence length="101" mass="10674">MTIAACSSGGSADGDGELACALVRKLPDRMPDQPSGDSSDHSFDVALGRLNTAAELARVAALQDTKYQPLADNLATARQTFSTTFDIHRAEPGIKQARTHC</sequence>
<evidence type="ECO:0000313" key="2">
    <source>
        <dbReference type="Proteomes" id="UP001501752"/>
    </source>
</evidence>
<proteinExistence type="predicted"/>
<protein>
    <submittedName>
        <fullName evidence="1">Uncharacterized protein</fullName>
    </submittedName>
</protein>
<dbReference type="EMBL" id="BAABIS010000001">
    <property type="protein sequence ID" value="GAA4880218.1"/>
    <property type="molecule type" value="Genomic_DNA"/>
</dbReference>
<reference evidence="2" key="1">
    <citation type="journal article" date="2019" name="Int. J. Syst. Evol. Microbiol.">
        <title>The Global Catalogue of Microorganisms (GCM) 10K type strain sequencing project: providing services to taxonomists for standard genome sequencing and annotation.</title>
        <authorList>
            <consortium name="The Broad Institute Genomics Platform"/>
            <consortium name="The Broad Institute Genome Sequencing Center for Infectious Disease"/>
            <person name="Wu L."/>
            <person name="Ma J."/>
        </authorList>
    </citation>
    <scope>NUCLEOTIDE SEQUENCE [LARGE SCALE GENOMIC DNA]</scope>
    <source>
        <strain evidence="2">JCM 13006</strain>
    </source>
</reference>
<gene>
    <name evidence="1" type="ORF">GCM10023235_70640</name>
</gene>
<evidence type="ECO:0000313" key="1">
    <source>
        <dbReference type="EMBL" id="GAA4880218.1"/>
    </source>
</evidence>
<name>A0ABP9ELG6_9ACTN</name>
<keyword evidence="2" id="KW-1185">Reference proteome</keyword>
<comment type="caution">
    <text evidence="1">The sequence shown here is derived from an EMBL/GenBank/DDBJ whole genome shotgun (WGS) entry which is preliminary data.</text>
</comment>
<organism evidence="1 2">
    <name type="scientific">Kitasatospora terrestris</name>
    <dbReference type="NCBI Taxonomy" id="258051"/>
    <lineage>
        <taxon>Bacteria</taxon>
        <taxon>Bacillati</taxon>
        <taxon>Actinomycetota</taxon>
        <taxon>Actinomycetes</taxon>
        <taxon>Kitasatosporales</taxon>
        <taxon>Streptomycetaceae</taxon>
        <taxon>Kitasatospora</taxon>
    </lineage>
</organism>
<dbReference type="Proteomes" id="UP001501752">
    <property type="component" value="Unassembled WGS sequence"/>
</dbReference>